<comment type="caution">
    <text evidence="1">The sequence shown here is derived from an EMBL/GenBank/DDBJ whole genome shotgun (WGS) entry which is preliminary data.</text>
</comment>
<sequence length="63" mass="7270">MKGWLELDTIEGDVTVRRPLCSRALKTRLVTRRFGARRGARLRSVPRWPRLRWPAQPAGSRTG</sequence>
<keyword evidence="2" id="KW-1185">Reference proteome</keyword>
<gene>
    <name evidence="1" type="ORF">MB27_31375</name>
</gene>
<dbReference type="EMBL" id="JRTT01000063">
    <property type="protein sequence ID" value="KHD74010.1"/>
    <property type="molecule type" value="Genomic_DNA"/>
</dbReference>
<evidence type="ECO:0000313" key="1">
    <source>
        <dbReference type="EMBL" id="KHD74010.1"/>
    </source>
</evidence>
<dbReference type="Proteomes" id="UP000054537">
    <property type="component" value="Unassembled WGS sequence"/>
</dbReference>
<name>A0A0A6UD90_ACTUT</name>
<dbReference type="AlphaFoldDB" id="A0A0A6UD90"/>
<evidence type="ECO:0000313" key="2">
    <source>
        <dbReference type="Proteomes" id="UP000054537"/>
    </source>
</evidence>
<reference evidence="1 2" key="1">
    <citation type="submission" date="2014-10" db="EMBL/GenBank/DDBJ databases">
        <title>Draft genome sequence of Actinoplanes utahensis NRRL 12052.</title>
        <authorList>
            <person name="Velasco-Bucheli B."/>
            <person name="del Cerro C."/>
            <person name="Hormigo D."/>
            <person name="Garcia J.L."/>
            <person name="Acebal C."/>
            <person name="Arroyo M."/>
            <person name="de la Mata I."/>
        </authorList>
    </citation>
    <scope>NUCLEOTIDE SEQUENCE [LARGE SCALE GENOMIC DNA]</scope>
    <source>
        <strain evidence="1 2">NRRL 12052</strain>
    </source>
</reference>
<organism evidence="1 2">
    <name type="scientific">Actinoplanes utahensis</name>
    <dbReference type="NCBI Taxonomy" id="1869"/>
    <lineage>
        <taxon>Bacteria</taxon>
        <taxon>Bacillati</taxon>
        <taxon>Actinomycetota</taxon>
        <taxon>Actinomycetes</taxon>
        <taxon>Micromonosporales</taxon>
        <taxon>Micromonosporaceae</taxon>
        <taxon>Actinoplanes</taxon>
    </lineage>
</organism>
<proteinExistence type="predicted"/>
<protein>
    <submittedName>
        <fullName evidence="1">Uncharacterized protein</fullName>
    </submittedName>
</protein>
<accession>A0A0A6UD90</accession>
<dbReference type="STRING" id="1869.MB27_31375"/>